<evidence type="ECO:0000256" key="6">
    <source>
        <dbReference type="HAMAP-Rule" id="MF_00076"/>
    </source>
</evidence>
<comment type="pathway">
    <text evidence="1 6 7">Amino-acid biosynthesis; L-histidine biosynthesis; L-histidine from 5-phospho-alpha-D-ribose 1-diphosphate: step 6/9.</text>
</comment>
<dbReference type="EMBL" id="CP001940">
    <property type="protein sequence ID" value="ADH85057.1"/>
    <property type="molecule type" value="Genomic_DNA"/>
</dbReference>
<dbReference type="Pfam" id="PF00475">
    <property type="entry name" value="IGPD"/>
    <property type="match status" value="1"/>
</dbReference>
<evidence type="ECO:0000256" key="5">
    <source>
        <dbReference type="ARBA" id="ARBA00023239"/>
    </source>
</evidence>
<dbReference type="RefSeq" id="WP_013162588.1">
    <property type="nucleotide sequence ID" value="NC_014216.1"/>
</dbReference>
<evidence type="ECO:0000256" key="1">
    <source>
        <dbReference type="ARBA" id="ARBA00005047"/>
    </source>
</evidence>
<evidence type="ECO:0000256" key="3">
    <source>
        <dbReference type="ARBA" id="ARBA00022605"/>
    </source>
</evidence>
<dbReference type="InterPro" id="IPR038494">
    <property type="entry name" value="IGPD_sf"/>
</dbReference>
<dbReference type="InterPro" id="IPR020568">
    <property type="entry name" value="Ribosomal_Su5_D2-typ_SF"/>
</dbReference>
<dbReference type="InterPro" id="IPR020565">
    <property type="entry name" value="ImidazoleglycerP_deHydtase_CS"/>
</dbReference>
<organism evidence="8 9">
    <name type="scientific">Desulfurivibrio alkaliphilus (strain DSM 19089 / UNIQEM U267 / AHT2)</name>
    <dbReference type="NCBI Taxonomy" id="589865"/>
    <lineage>
        <taxon>Bacteria</taxon>
        <taxon>Pseudomonadati</taxon>
        <taxon>Thermodesulfobacteriota</taxon>
        <taxon>Desulfobulbia</taxon>
        <taxon>Desulfobulbales</taxon>
        <taxon>Desulfobulbaceae</taxon>
        <taxon>Desulfurivibrio</taxon>
    </lineage>
</organism>
<dbReference type="PANTHER" id="PTHR23133:SF2">
    <property type="entry name" value="IMIDAZOLEGLYCEROL-PHOSPHATE DEHYDRATASE"/>
    <property type="match status" value="1"/>
</dbReference>
<evidence type="ECO:0000256" key="2">
    <source>
        <dbReference type="ARBA" id="ARBA00016664"/>
    </source>
</evidence>
<keyword evidence="3 6" id="KW-0028">Amino-acid biosynthesis</keyword>
<dbReference type="PROSITE" id="PS00954">
    <property type="entry name" value="IGP_DEHYDRATASE_1"/>
    <property type="match status" value="1"/>
</dbReference>
<dbReference type="NCBIfam" id="NF002114">
    <property type="entry name" value="PRK00951.2-4"/>
    <property type="match status" value="1"/>
</dbReference>
<dbReference type="PROSITE" id="PS00955">
    <property type="entry name" value="IGP_DEHYDRATASE_2"/>
    <property type="match status" value="1"/>
</dbReference>
<dbReference type="NCBIfam" id="NF002111">
    <property type="entry name" value="PRK00951.2-1"/>
    <property type="match status" value="1"/>
</dbReference>
<dbReference type="FunFam" id="3.30.230.40:FF:000003">
    <property type="entry name" value="Imidazoleglycerol-phosphate dehydratase HisB"/>
    <property type="match status" value="1"/>
</dbReference>
<dbReference type="FunCoup" id="D6YZQ0">
    <property type="interactions" value="331"/>
</dbReference>
<dbReference type="PANTHER" id="PTHR23133">
    <property type="entry name" value="IMIDAZOLEGLYCEROL-PHOSPHATE DEHYDRATASE HIS7"/>
    <property type="match status" value="1"/>
</dbReference>
<dbReference type="EC" id="4.2.1.19" evidence="6 7"/>
<dbReference type="KEGG" id="dak:DaAHT2_0351"/>
<dbReference type="InParanoid" id="D6YZQ0"/>
<dbReference type="OrthoDB" id="9790411at2"/>
<name>D6YZQ0_DESAT</name>
<dbReference type="GO" id="GO:0004424">
    <property type="term" value="F:imidazoleglycerol-phosphate dehydratase activity"/>
    <property type="evidence" value="ECO:0007669"/>
    <property type="project" value="UniProtKB-UniRule"/>
</dbReference>
<keyword evidence="6" id="KW-0963">Cytoplasm</keyword>
<accession>D6YZQ0</accession>
<dbReference type="UniPathway" id="UPA00031">
    <property type="reaction ID" value="UER00011"/>
</dbReference>
<evidence type="ECO:0000256" key="7">
    <source>
        <dbReference type="RuleBase" id="RU000599"/>
    </source>
</evidence>
<evidence type="ECO:0000256" key="4">
    <source>
        <dbReference type="ARBA" id="ARBA00023102"/>
    </source>
</evidence>
<keyword evidence="4 6" id="KW-0368">Histidine biosynthesis</keyword>
<dbReference type="HAMAP" id="MF_00076">
    <property type="entry name" value="HisB"/>
    <property type="match status" value="1"/>
</dbReference>
<evidence type="ECO:0000313" key="8">
    <source>
        <dbReference type="EMBL" id="ADH85057.1"/>
    </source>
</evidence>
<comment type="subcellular location">
    <subcellularLocation>
        <location evidence="6 7">Cytoplasm</location>
    </subcellularLocation>
</comment>
<keyword evidence="9" id="KW-1185">Reference proteome</keyword>
<dbReference type="SUPFAM" id="SSF54211">
    <property type="entry name" value="Ribosomal protein S5 domain 2-like"/>
    <property type="match status" value="2"/>
</dbReference>
<proteinExistence type="inferred from homology"/>
<dbReference type="Gene3D" id="3.30.230.40">
    <property type="entry name" value="Imidazole glycerol phosphate dehydratase, domain 1"/>
    <property type="match status" value="2"/>
</dbReference>
<dbReference type="FunFam" id="3.30.230.40:FF:000001">
    <property type="entry name" value="Imidazoleglycerol-phosphate dehydratase HisB"/>
    <property type="match status" value="1"/>
</dbReference>
<sequence>MSTTTRQGSIQRRTGETDIDLTLVLDGRGRNKISTGVGFMDHMLTLLAVHGFFDLEITARGDTQVDDHHTVEDLGIALGQALQQALGGKEGIARYGAAAVPMDETLVRVTLDCSNRPYLHYGVEVPEQKVGNFDTSLAKEFLRAFSLHGGLTLHVELAHGDNSHHIIEAIFKALGRALNQAVTVDPRLSGPLSSKGML</sequence>
<dbReference type="GO" id="GO:0000105">
    <property type="term" value="P:L-histidine biosynthetic process"/>
    <property type="evidence" value="ECO:0007669"/>
    <property type="project" value="UniProtKB-UniRule"/>
</dbReference>
<protein>
    <recommendedName>
        <fullName evidence="2 6">Imidazoleglycerol-phosphate dehydratase</fullName>
        <shortName evidence="6">IGPD</shortName>
        <ecNumber evidence="6 7">4.2.1.19</ecNumber>
    </recommendedName>
</protein>
<dbReference type="InterPro" id="IPR000807">
    <property type="entry name" value="ImidazoleglycerolP_deHydtase"/>
</dbReference>
<dbReference type="STRING" id="589865.DaAHT2_0351"/>
<dbReference type="CDD" id="cd07914">
    <property type="entry name" value="IGPD"/>
    <property type="match status" value="1"/>
</dbReference>
<dbReference type="HOGENOM" id="CLU_044308_3_0_7"/>
<keyword evidence="5 6" id="KW-0456">Lyase</keyword>
<dbReference type="Proteomes" id="UP000001508">
    <property type="component" value="Chromosome"/>
</dbReference>
<dbReference type="AlphaFoldDB" id="D6YZQ0"/>
<evidence type="ECO:0000313" key="9">
    <source>
        <dbReference type="Proteomes" id="UP000001508"/>
    </source>
</evidence>
<comment type="similarity">
    <text evidence="6 7">Belongs to the imidazoleglycerol-phosphate dehydratase family.</text>
</comment>
<gene>
    <name evidence="6" type="primary">hisB</name>
    <name evidence="8" type="ordered locus">DaAHT2_0351</name>
</gene>
<dbReference type="eggNOG" id="COG0131">
    <property type="taxonomic scope" value="Bacteria"/>
</dbReference>
<comment type="catalytic activity">
    <reaction evidence="6 7">
        <text>D-erythro-1-(imidazol-4-yl)glycerol 3-phosphate = 3-(imidazol-4-yl)-2-oxopropyl phosphate + H2O</text>
        <dbReference type="Rhea" id="RHEA:11040"/>
        <dbReference type="ChEBI" id="CHEBI:15377"/>
        <dbReference type="ChEBI" id="CHEBI:57766"/>
        <dbReference type="ChEBI" id="CHEBI:58278"/>
        <dbReference type="EC" id="4.2.1.19"/>
    </reaction>
</comment>
<dbReference type="GO" id="GO:0005737">
    <property type="term" value="C:cytoplasm"/>
    <property type="evidence" value="ECO:0007669"/>
    <property type="project" value="UniProtKB-SubCell"/>
</dbReference>
<reference evidence="9" key="1">
    <citation type="submission" date="2010-02" db="EMBL/GenBank/DDBJ databases">
        <title>Complete sequence of Desulfurivibrio alkaliphilus AHT2.</title>
        <authorList>
            <consortium name="US DOE Joint Genome Institute"/>
            <person name="Pitluck S."/>
            <person name="Chertkov O."/>
            <person name="Detter J.C."/>
            <person name="Han C."/>
            <person name="Tapia R."/>
            <person name="Larimer F."/>
            <person name="Land M."/>
            <person name="Hauser L."/>
            <person name="Kyrpides N."/>
            <person name="Mikhailova N."/>
            <person name="Sorokin D.Y."/>
            <person name="Muyzer G."/>
            <person name="Woyke T."/>
        </authorList>
    </citation>
    <scope>NUCLEOTIDE SEQUENCE [LARGE SCALE GENOMIC DNA]</scope>
    <source>
        <strain evidence="9">DSM 19089 / UNIQEM U267 / AHT2</strain>
    </source>
</reference>